<dbReference type="EMBL" id="PNRF01000012">
    <property type="protein sequence ID" value="PMR76543.1"/>
    <property type="molecule type" value="Genomic_DNA"/>
</dbReference>
<dbReference type="RefSeq" id="WP_102652447.1">
    <property type="nucleotide sequence ID" value="NZ_PNRF01000012.1"/>
</dbReference>
<dbReference type="Proteomes" id="UP000235803">
    <property type="component" value="Unassembled WGS sequence"/>
</dbReference>
<evidence type="ECO:0000313" key="1">
    <source>
        <dbReference type="EMBL" id="PMR76543.1"/>
    </source>
</evidence>
<keyword evidence="1" id="KW-0560">Oxidoreductase</keyword>
<name>A0A2N7U806_9GAMM</name>
<dbReference type="SUPFAM" id="SSF54909">
    <property type="entry name" value="Dimeric alpha+beta barrel"/>
    <property type="match status" value="1"/>
</dbReference>
<evidence type="ECO:0000313" key="2">
    <source>
        <dbReference type="Proteomes" id="UP000235803"/>
    </source>
</evidence>
<gene>
    <name evidence="1" type="ORF">C1H69_05750</name>
</gene>
<comment type="caution">
    <text evidence="1">The sequence shown here is derived from an EMBL/GenBank/DDBJ whole genome shotgun (WGS) entry which is preliminary data.</text>
</comment>
<protein>
    <submittedName>
        <fullName evidence="1">Antibiotic biosynthesis monooxygenase</fullName>
    </submittedName>
</protein>
<dbReference type="GO" id="GO:0004497">
    <property type="term" value="F:monooxygenase activity"/>
    <property type="evidence" value="ECO:0007669"/>
    <property type="project" value="UniProtKB-KW"/>
</dbReference>
<dbReference type="OrthoDB" id="165208at2"/>
<organism evidence="1 2">
    <name type="scientific">Billgrantia endophytica</name>
    <dbReference type="NCBI Taxonomy" id="2033802"/>
    <lineage>
        <taxon>Bacteria</taxon>
        <taxon>Pseudomonadati</taxon>
        <taxon>Pseudomonadota</taxon>
        <taxon>Gammaproteobacteria</taxon>
        <taxon>Oceanospirillales</taxon>
        <taxon>Halomonadaceae</taxon>
        <taxon>Billgrantia</taxon>
    </lineage>
</organism>
<dbReference type="AlphaFoldDB" id="A0A2N7U806"/>
<accession>A0A2N7U806</accession>
<keyword evidence="2" id="KW-1185">Reference proteome</keyword>
<dbReference type="InterPro" id="IPR011008">
    <property type="entry name" value="Dimeric_a/b-barrel"/>
</dbReference>
<keyword evidence="1" id="KW-0503">Monooxygenase</keyword>
<reference evidence="1 2" key="1">
    <citation type="submission" date="2018-01" db="EMBL/GenBank/DDBJ databases">
        <title>Halomonas endophytica sp. nov., isolated from storage liquid in the stems of Populus euphratica.</title>
        <authorList>
            <person name="Chen C."/>
        </authorList>
    </citation>
    <scope>NUCLEOTIDE SEQUENCE [LARGE SCALE GENOMIC DNA]</scope>
    <source>
        <strain evidence="1 2">MC28</strain>
    </source>
</reference>
<proteinExistence type="predicted"/>
<sequence>MHAREWKCRCPLEHRDAFIDYLYETGVRETSETSGFQGAQIFTRDVEGMAEITLITYWDALSSIEAFAGVDISKAKLYPEDGKYQLQPELTVQHYAVIEYSFVTG</sequence>